<evidence type="ECO:0000256" key="1">
    <source>
        <dbReference type="SAM" id="MobiDB-lite"/>
    </source>
</evidence>
<dbReference type="RefSeq" id="WP_353719592.1">
    <property type="nucleotide sequence ID" value="NZ_CP159289.1"/>
</dbReference>
<feature type="compositionally biased region" description="Basic and acidic residues" evidence="1">
    <location>
        <begin position="25"/>
        <end position="37"/>
    </location>
</feature>
<accession>A0AAU8FL69</accession>
<sequence length="66" mass="7679">MKNQKRSSQSAPTVFKNQRNQYPETEERHNAGFEDFKPTYENANMTEKEEFRNSLPFALIGCAKGH</sequence>
<dbReference type="EMBL" id="CP159289">
    <property type="protein sequence ID" value="XCH24272.1"/>
    <property type="molecule type" value="Genomic_DNA"/>
</dbReference>
<feature type="region of interest" description="Disordered" evidence="1">
    <location>
        <begin position="1"/>
        <end position="37"/>
    </location>
</feature>
<gene>
    <name evidence="2" type="ORF">ABV298_28860</name>
</gene>
<name>A0AAU8FL69_9BACT</name>
<feature type="compositionally biased region" description="Polar residues" evidence="1">
    <location>
        <begin position="1"/>
        <end position="23"/>
    </location>
</feature>
<evidence type="ECO:0000313" key="2">
    <source>
        <dbReference type="EMBL" id="XCH24272.1"/>
    </source>
</evidence>
<dbReference type="AlphaFoldDB" id="A0AAU8FL69"/>
<protein>
    <submittedName>
        <fullName evidence="2">Uncharacterized protein</fullName>
    </submittedName>
</protein>
<proteinExistence type="predicted"/>
<reference evidence="2" key="1">
    <citation type="submission" date="2024-06" db="EMBL/GenBank/DDBJ databases">
        <title>Sequencing and assembly of the genome of Dyadobacter sp. strain 676, a symbiont of Cyamopsis tetragonoloba.</title>
        <authorList>
            <person name="Guro P."/>
            <person name="Sazanova A."/>
            <person name="Kuznetsova I."/>
            <person name="Belimov A."/>
            <person name="Safronova V."/>
        </authorList>
    </citation>
    <scope>NUCLEOTIDE SEQUENCE</scope>
    <source>
        <strain evidence="2">676</strain>
    </source>
</reference>
<organism evidence="2">
    <name type="scientific">Dyadobacter sp. 676</name>
    <dbReference type="NCBI Taxonomy" id="3088362"/>
    <lineage>
        <taxon>Bacteria</taxon>
        <taxon>Pseudomonadati</taxon>
        <taxon>Bacteroidota</taxon>
        <taxon>Cytophagia</taxon>
        <taxon>Cytophagales</taxon>
        <taxon>Spirosomataceae</taxon>
        <taxon>Dyadobacter</taxon>
    </lineage>
</organism>